<dbReference type="RefSeq" id="WP_097184519.1">
    <property type="nucleotide sequence ID" value="NZ_OCNK01000003.1"/>
</dbReference>
<name>A0A286H0A0_9ACTN</name>
<accession>A0A286H0A0</accession>
<dbReference type="EMBL" id="OCNK01000003">
    <property type="protein sequence ID" value="SOE00876.1"/>
    <property type="molecule type" value="Genomic_DNA"/>
</dbReference>
<protein>
    <submittedName>
        <fullName evidence="2">Uncharacterized protein</fullName>
    </submittedName>
</protein>
<keyword evidence="1" id="KW-0472">Membrane</keyword>
<dbReference type="OrthoDB" id="5198436at2"/>
<evidence type="ECO:0000313" key="2">
    <source>
        <dbReference type="EMBL" id="SOE00876.1"/>
    </source>
</evidence>
<proteinExistence type="predicted"/>
<evidence type="ECO:0000256" key="1">
    <source>
        <dbReference type="SAM" id="Phobius"/>
    </source>
</evidence>
<dbReference type="AlphaFoldDB" id="A0A286H0A0"/>
<sequence>MIPAADDPHTRTALAAHQAGAIRWLGGGAIAVVLGVLLGAAAVTLADSGRRVPGLGLAVIALVLLGLVGIAAGAGALLRTRRWQRALAAAPWRTGRLRIAGPAIIAFEPEGFDELDPLQEPVRLQLLSTAVWRTRAVQELDGGEVRAAPVGDGQWVLTAEGLPTLYGAKAARR</sequence>
<feature type="transmembrane region" description="Helical" evidence="1">
    <location>
        <begin position="55"/>
        <end position="78"/>
    </location>
</feature>
<reference evidence="3" key="1">
    <citation type="submission" date="2017-09" db="EMBL/GenBank/DDBJ databases">
        <authorList>
            <person name="Varghese N."/>
            <person name="Submissions S."/>
        </authorList>
    </citation>
    <scope>NUCLEOTIDE SEQUENCE [LARGE SCALE GENOMIC DNA]</scope>
    <source>
        <strain evidence="3">DSM 44270</strain>
    </source>
</reference>
<gene>
    <name evidence="2" type="ORF">SAMN06272739_2832</name>
</gene>
<keyword evidence="1" id="KW-1133">Transmembrane helix</keyword>
<evidence type="ECO:0000313" key="3">
    <source>
        <dbReference type="Proteomes" id="UP000219482"/>
    </source>
</evidence>
<keyword evidence="1" id="KW-0812">Transmembrane</keyword>
<dbReference type="Proteomes" id="UP000219482">
    <property type="component" value="Unassembled WGS sequence"/>
</dbReference>
<organism evidence="2 3">
    <name type="scientific">Blastococcus haudaquaticus</name>
    <dbReference type="NCBI Taxonomy" id="1938745"/>
    <lineage>
        <taxon>Bacteria</taxon>
        <taxon>Bacillati</taxon>
        <taxon>Actinomycetota</taxon>
        <taxon>Actinomycetes</taxon>
        <taxon>Geodermatophilales</taxon>
        <taxon>Geodermatophilaceae</taxon>
        <taxon>Blastococcus</taxon>
    </lineage>
</organism>
<feature type="transmembrane region" description="Helical" evidence="1">
    <location>
        <begin position="21"/>
        <end position="43"/>
    </location>
</feature>
<keyword evidence="3" id="KW-1185">Reference proteome</keyword>